<accession>A0AAW7Z9A4</accession>
<feature type="transmembrane region" description="Helical" evidence="1">
    <location>
        <begin position="283"/>
        <end position="313"/>
    </location>
</feature>
<feature type="transmembrane region" description="Helical" evidence="1">
    <location>
        <begin position="437"/>
        <end position="456"/>
    </location>
</feature>
<feature type="transmembrane region" description="Helical" evidence="1">
    <location>
        <begin position="503"/>
        <end position="526"/>
    </location>
</feature>
<proteinExistence type="predicted"/>
<feature type="transmembrane region" description="Helical" evidence="1">
    <location>
        <begin position="346"/>
        <end position="369"/>
    </location>
</feature>
<organism evidence="2 3">
    <name type="scientific">Desulforamulus aquiferis</name>
    <dbReference type="NCBI Taxonomy" id="1397668"/>
    <lineage>
        <taxon>Bacteria</taxon>
        <taxon>Bacillati</taxon>
        <taxon>Bacillota</taxon>
        <taxon>Clostridia</taxon>
        <taxon>Eubacteriales</taxon>
        <taxon>Peptococcaceae</taxon>
        <taxon>Desulforamulus</taxon>
    </lineage>
</organism>
<keyword evidence="1" id="KW-0812">Transmembrane</keyword>
<feature type="transmembrane region" description="Helical" evidence="1">
    <location>
        <begin position="23"/>
        <end position="46"/>
    </location>
</feature>
<evidence type="ECO:0000256" key="1">
    <source>
        <dbReference type="SAM" id="Phobius"/>
    </source>
</evidence>
<dbReference type="EMBL" id="JARPTC010000002">
    <property type="protein sequence ID" value="MDO7785917.1"/>
    <property type="molecule type" value="Genomic_DNA"/>
</dbReference>
<protein>
    <submittedName>
        <fullName evidence="2">ABC transporter permease</fullName>
    </submittedName>
</protein>
<feature type="transmembrane region" description="Helical" evidence="1">
    <location>
        <begin position="390"/>
        <end position="417"/>
    </location>
</feature>
<reference evidence="2" key="2">
    <citation type="submission" date="2023-03" db="EMBL/GenBank/DDBJ databases">
        <authorList>
            <person name="Zhang Z."/>
        </authorList>
    </citation>
    <scope>NUCLEOTIDE SEQUENCE</scope>
    <source>
        <strain evidence="2">DSA</strain>
    </source>
</reference>
<dbReference type="Proteomes" id="UP001172911">
    <property type="component" value="Unassembled WGS sequence"/>
</dbReference>
<dbReference type="RefSeq" id="WP_304540612.1">
    <property type="nucleotide sequence ID" value="NZ_JARPTC010000002.1"/>
</dbReference>
<feature type="transmembrane region" description="Helical" evidence="1">
    <location>
        <begin position="195"/>
        <end position="213"/>
    </location>
</feature>
<gene>
    <name evidence="2" type="ORF">P6N53_01575</name>
</gene>
<evidence type="ECO:0000313" key="3">
    <source>
        <dbReference type="Proteomes" id="UP001172911"/>
    </source>
</evidence>
<comment type="caution">
    <text evidence="2">The sequence shown here is derived from an EMBL/GenBank/DDBJ whole genome shotgun (WGS) entry which is preliminary data.</text>
</comment>
<feature type="transmembrane region" description="Helical" evidence="1">
    <location>
        <begin position="86"/>
        <end position="105"/>
    </location>
</feature>
<sequence>MPNQYHNTGKIARLILRRDRMRIPLWIIAITLVTLITALAFLGLYATDQERQAIAETMNNPAMIAMVGPGYGLDNYTVGAMMAHQMLLFSAIVVAIMSILLVTRHTRVDEEDGRIEMILALPAGRLSNLSAATGVLIGTNLLLALLVGLGLYALAIESMDLAGSLLYGAALGATGIFFAAVTALFAQLSGNSRGTLGFSFMILGLSYLIRAIGDVSNEALSWVSPLGWILHSEVYVNNYWWPILVTLGVAIAILLLALYLNAIRDLGAGFIPERPGRRNASAFLLSPLGLILTLQRTGLTAWAIGMFILGISYGSVLGDLESFLETNEMMRELLAPIEGFSLTEQYLTMMMSIISLICTIPALLVILKLNGEEKQNRTEHLLARAVSRTTLLGSYALISFITSFAMLLLAVIGLWSAGTAAMDAPIAFGTLFNAGMVYLPAMWVLIGAAVLLIGFVPQAAVLAWLYLGYSFFVVYLGALLQFPDWLANLSPFGNVPQVPIEDFNLAKLSIVTVIALLLIVIGFVGYNKRDILGNS</sequence>
<keyword evidence="3" id="KW-1185">Reference proteome</keyword>
<feature type="transmembrane region" description="Helical" evidence="1">
    <location>
        <begin position="463"/>
        <end position="483"/>
    </location>
</feature>
<keyword evidence="1" id="KW-1133">Transmembrane helix</keyword>
<evidence type="ECO:0000313" key="2">
    <source>
        <dbReference type="EMBL" id="MDO7785917.1"/>
    </source>
</evidence>
<reference evidence="2" key="1">
    <citation type="journal article" date="2023" name="J. Hazard. Mater.">
        <title>Anaerobic biodegradation of pyrene and benzo[a]pyrene by a new sulfate-reducing Desulforamulus aquiferis strain DSA.</title>
        <authorList>
            <person name="Zhang Z."/>
            <person name="Sun J."/>
            <person name="Gong X."/>
            <person name="Wang C."/>
            <person name="Wang H."/>
        </authorList>
    </citation>
    <scope>NUCLEOTIDE SEQUENCE</scope>
    <source>
        <strain evidence="2">DSA</strain>
    </source>
</reference>
<feature type="transmembrane region" description="Helical" evidence="1">
    <location>
        <begin position="239"/>
        <end position="262"/>
    </location>
</feature>
<dbReference type="AlphaFoldDB" id="A0AAW7Z9A4"/>
<feature type="transmembrane region" description="Helical" evidence="1">
    <location>
        <begin position="165"/>
        <end position="188"/>
    </location>
</feature>
<name>A0AAW7Z9A4_9FIRM</name>
<feature type="transmembrane region" description="Helical" evidence="1">
    <location>
        <begin position="126"/>
        <end position="153"/>
    </location>
</feature>
<keyword evidence="1" id="KW-0472">Membrane</keyword>